<dbReference type="EMBL" id="RBNI01010562">
    <property type="protein sequence ID" value="RUP43654.1"/>
    <property type="molecule type" value="Genomic_DNA"/>
</dbReference>
<dbReference type="Gene3D" id="3.40.50.1010">
    <property type="entry name" value="5'-nuclease"/>
    <property type="match status" value="1"/>
</dbReference>
<keyword evidence="3" id="KW-1185">Reference proteome</keyword>
<evidence type="ECO:0000313" key="2">
    <source>
        <dbReference type="EMBL" id="RUP43654.1"/>
    </source>
</evidence>
<dbReference type="GO" id="GO:0004540">
    <property type="term" value="F:RNA nuclease activity"/>
    <property type="evidence" value="ECO:0007669"/>
    <property type="project" value="InterPro"/>
</dbReference>
<feature type="domain" description="NYN" evidence="1">
    <location>
        <begin position="8"/>
        <end position="164"/>
    </location>
</feature>
<sequence length="437" mass="50272">MATEEENVILYIDNSNIFINAGQHAAHILKFRPGVPTDTRCRIDLSRMVAVACRGRKALRSKLYGSEPPLLSTVWDAIRDKDIDVSHFKRSSWNSREKEIDTTLTADAVDDLGELKEKAGPNRVMILFSGDKDMLPILHKAQKHGWRVEIWSFRSALANEMKNAYPDDMVSIHYIDDCFEYVRFTESRWDVKRSGVPADRTMILRFDTSKFEKNNPDWILNKVVEFTSQLFRLPTMACWHDLDHTSPAAKTLLHLALICVPPERRETNARPLYDFATLYKHKDMIHDKFLSMGCILVQTFQQYSEGIEINGFEPLKDSEKIPQEPFATSGVGWTVVAPEKRRPAQWYTSMCKHGYRCMLGKACHFGHTPEQRAYFKLVPDGSKRRFYKIKLCLHANACHHKARPYLCSYAHGLVEASCLNCDIVGEHWTDECPAQLK</sequence>
<comment type="caution">
    <text evidence="2">The sequence shown here is derived from an EMBL/GenBank/DDBJ whole genome shotgun (WGS) entry which is preliminary data.</text>
</comment>
<accession>A0A433CYJ2</accession>
<evidence type="ECO:0000259" key="1">
    <source>
        <dbReference type="Pfam" id="PF01936"/>
    </source>
</evidence>
<dbReference type="Proteomes" id="UP000268093">
    <property type="component" value="Unassembled WGS sequence"/>
</dbReference>
<protein>
    <recommendedName>
        <fullName evidence="1">NYN domain-containing protein</fullName>
    </recommendedName>
</protein>
<evidence type="ECO:0000313" key="3">
    <source>
        <dbReference type="Proteomes" id="UP000268093"/>
    </source>
</evidence>
<name>A0A433CYJ2_9FUNG</name>
<dbReference type="Pfam" id="PF01936">
    <property type="entry name" value="NYN"/>
    <property type="match status" value="1"/>
</dbReference>
<proteinExistence type="predicted"/>
<dbReference type="InterPro" id="IPR021139">
    <property type="entry name" value="NYN"/>
</dbReference>
<dbReference type="AlphaFoldDB" id="A0A433CYJ2"/>
<reference evidence="2 3" key="1">
    <citation type="journal article" date="2018" name="New Phytol.">
        <title>Phylogenomics of Endogonaceae and evolution of mycorrhizas within Mucoromycota.</title>
        <authorList>
            <person name="Chang Y."/>
            <person name="Desiro A."/>
            <person name="Na H."/>
            <person name="Sandor L."/>
            <person name="Lipzen A."/>
            <person name="Clum A."/>
            <person name="Barry K."/>
            <person name="Grigoriev I.V."/>
            <person name="Martin F.M."/>
            <person name="Stajich J.E."/>
            <person name="Smith M.E."/>
            <person name="Bonito G."/>
            <person name="Spatafora J.W."/>
        </authorList>
    </citation>
    <scope>NUCLEOTIDE SEQUENCE [LARGE SCALE GENOMIC DNA]</scope>
    <source>
        <strain evidence="2 3">GMNB39</strain>
    </source>
</reference>
<organism evidence="2 3">
    <name type="scientific">Jimgerdemannia flammicorona</name>
    <dbReference type="NCBI Taxonomy" id="994334"/>
    <lineage>
        <taxon>Eukaryota</taxon>
        <taxon>Fungi</taxon>
        <taxon>Fungi incertae sedis</taxon>
        <taxon>Mucoromycota</taxon>
        <taxon>Mucoromycotina</taxon>
        <taxon>Endogonomycetes</taxon>
        <taxon>Endogonales</taxon>
        <taxon>Endogonaceae</taxon>
        <taxon>Jimgerdemannia</taxon>
    </lineage>
</organism>
<dbReference type="OrthoDB" id="2376833at2759"/>
<gene>
    <name evidence="2" type="ORF">BC936DRAFT_136899</name>
</gene>